<dbReference type="Gene3D" id="3.10.10.10">
    <property type="entry name" value="HIV Type 1 Reverse Transcriptase, subunit A, domain 1"/>
    <property type="match status" value="1"/>
</dbReference>
<keyword evidence="7 10" id="KW-0695">RNA-directed DNA polymerase</keyword>
<evidence type="ECO:0000256" key="3">
    <source>
        <dbReference type="ARBA" id="ARBA00022695"/>
    </source>
</evidence>
<feature type="region of interest" description="Disordered" evidence="8">
    <location>
        <begin position="373"/>
        <end position="402"/>
    </location>
</feature>
<feature type="domain" description="Reverse transcriptase" evidence="9">
    <location>
        <begin position="184"/>
        <end position="366"/>
    </location>
</feature>
<dbReference type="InterPro" id="IPR043128">
    <property type="entry name" value="Rev_trsase/Diguanyl_cyclase"/>
</dbReference>
<evidence type="ECO:0000256" key="1">
    <source>
        <dbReference type="ARBA" id="ARBA00022670"/>
    </source>
</evidence>
<feature type="region of interest" description="Disordered" evidence="8">
    <location>
        <begin position="1"/>
        <end position="38"/>
    </location>
</feature>
<evidence type="ECO:0000259" key="9">
    <source>
        <dbReference type="PROSITE" id="PS50878"/>
    </source>
</evidence>
<organism evidence="10 11">
    <name type="scientific">Gossypium australe</name>
    <dbReference type="NCBI Taxonomy" id="47621"/>
    <lineage>
        <taxon>Eukaryota</taxon>
        <taxon>Viridiplantae</taxon>
        <taxon>Streptophyta</taxon>
        <taxon>Embryophyta</taxon>
        <taxon>Tracheophyta</taxon>
        <taxon>Spermatophyta</taxon>
        <taxon>Magnoliopsida</taxon>
        <taxon>eudicotyledons</taxon>
        <taxon>Gunneridae</taxon>
        <taxon>Pentapetalae</taxon>
        <taxon>rosids</taxon>
        <taxon>malvids</taxon>
        <taxon>Malvales</taxon>
        <taxon>Malvaceae</taxon>
        <taxon>Malvoideae</taxon>
        <taxon>Gossypium</taxon>
    </lineage>
</organism>
<gene>
    <name evidence="10" type="ORF">EPI10_007333</name>
</gene>
<dbReference type="Proteomes" id="UP000325315">
    <property type="component" value="Unassembled WGS sequence"/>
</dbReference>
<evidence type="ECO:0000256" key="8">
    <source>
        <dbReference type="SAM" id="MobiDB-lite"/>
    </source>
</evidence>
<name>A0A5B6WVA3_9ROSI</name>
<dbReference type="EMBL" id="SMMG02000002">
    <property type="protein sequence ID" value="KAA3485338.1"/>
    <property type="molecule type" value="Genomic_DNA"/>
</dbReference>
<dbReference type="Pfam" id="PF00078">
    <property type="entry name" value="RVT_1"/>
    <property type="match status" value="1"/>
</dbReference>
<accession>A0A5B6WVA3</accession>
<dbReference type="PANTHER" id="PTHR33064:SF37">
    <property type="entry name" value="RIBONUCLEASE H"/>
    <property type="match status" value="1"/>
</dbReference>
<dbReference type="Gene3D" id="3.30.70.270">
    <property type="match status" value="1"/>
</dbReference>
<dbReference type="InterPro" id="IPR043502">
    <property type="entry name" value="DNA/RNA_pol_sf"/>
</dbReference>
<feature type="compositionally biased region" description="Basic and acidic residues" evidence="8">
    <location>
        <begin position="373"/>
        <end position="386"/>
    </location>
</feature>
<protein>
    <submittedName>
        <fullName evidence="10">RNA-directed DNA polymerase-like protein</fullName>
    </submittedName>
</protein>
<feature type="compositionally biased region" description="Polar residues" evidence="8">
    <location>
        <begin position="1"/>
        <end position="11"/>
    </location>
</feature>
<dbReference type="GO" id="GO:0004519">
    <property type="term" value="F:endonuclease activity"/>
    <property type="evidence" value="ECO:0007669"/>
    <property type="project" value="UniProtKB-KW"/>
</dbReference>
<dbReference type="AlphaFoldDB" id="A0A5B6WVA3"/>
<evidence type="ECO:0000256" key="7">
    <source>
        <dbReference type="ARBA" id="ARBA00022918"/>
    </source>
</evidence>
<dbReference type="OrthoDB" id="1194173at2759"/>
<evidence type="ECO:0000256" key="6">
    <source>
        <dbReference type="ARBA" id="ARBA00022801"/>
    </source>
</evidence>
<keyword evidence="3" id="KW-0548">Nucleotidyltransferase</keyword>
<keyword evidence="6" id="KW-0378">Hydrolase</keyword>
<dbReference type="PANTHER" id="PTHR33064">
    <property type="entry name" value="POL PROTEIN"/>
    <property type="match status" value="1"/>
</dbReference>
<reference evidence="11" key="1">
    <citation type="journal article" date="2019" name="Plant Biotechnol. J.">
        <title>Genome sequencing of the Australian wild diploid species Gossypium australe highlights disease resistance and delayed gland morphogenesis.</title>
        <authorList>
            <person name="Cai Y."/>
            <person name="Cai X."/>
            <person name="Wang Q."/>
            <person name="Wang P."/>
            <person name="Zhang Y."/>
            <person name="Cai C."/>
            <person name="Xu Y."/>
            <person name="Wang K."/>
            <person name="Zhou Z."/>
            <person name="Wang C."/>
            <person name="Geng S."/>
            <person name="Li B."/>
            <person name="Dong Q."/>
            <person name="Hou Y."/>
            <person name="Wang H."/>
            <person name="Ai P."/>
            <person name="Liu Z."/>
            <person name="Yi F."/>
            <person name="Sun M."/>
            <person name="An G."/>
            <person name="Cheng J."/>
            <person name="Zhang Y."/>
            <person name="Shi Q."/>
            <person name="Xie Y."/>
            <person name="Shi X."/>
            <person name="Chang Y."/>
            <person name="Huang F."/>
            <person name="Chen Y."/>
            <person name="Hong S."/>
            <person name="Mi L."/>
            <person name="Sun Q."/>
            <person name="Zhang L."/>
            <person name="Zhou B."/>
            <person name="Peng R."/>
            <person name="Zhang X."/>
            <person name="Liu F."/>
        </authorList>
    </citation>
    <scope>NUCLEOTIDE SEQUENCE [LARGE SCALE GENOMIC DNA]</scope>
    <source>
        <strain evidence="11">cv. PA1801</strain>
    </source>
</reference>
<dbReference type="InterPro" id="IPR000477">
    <property type="entry name" value="RT_dom"/>
</dbReference>
<dbReference type="GO" id="GO:0008233">
    <property type="term" value="F:peptidase activity"/>
    <property type="evidence" value="ECO:0007669"/>
    <property type="project" value="UniProtKB-KW"/>
</dbReference>
<dbReference type="GO" id="GO:0003964">
    <property type="term" value="F:RNA-directed DNA polymerase activity"/>
    <property type="evidence" value="ECO:0007669"/>
    <property type="project" value="UniProtKB-KW"/>
</dbReference>
<dbReference type="GO" id="GO:0006508">
    <property type="term" value="P:proteolysis"/>
    <property type="evidence" value="ECO:0007669"/>
    <property type="project" value="UniProtKB-KW"/>
</dbReference>
<evidence type="ECO:0000256" key="2">
    <source>
        <dbReference type="ARBA" id="ARBA00022679"/>
    </source>
</evidence>
<sequence length="447" mass="52173">MDIDINVTSYNSDKENTLTEENIEKPEPMETDPPDPYEYIIPKPWEIDKQDPYDTGATTSSCRENAIPSEKWELMKNPIRAVGVNVLTTENTSVEVPLVENHKYICDQDFNPPRKEQIKQLETNHWLFKILENNFSEEPLKLWKNSPRYCTIKLGNPNKIIRVKPMIYTKQDIDEFDIQIKELLDKGLIEETTSPHSSPAFMVRNHAEIKRGKARMVINYKRLNQNNIFDGYFIPRKEVLINQAKQAKYFSKFDCKSGFWQIMLTEESRPLTAFSAPNGHYQWRVMPFGLCNAPQVFQRWMDSIFKKYKKFCVVYIDDILIFSETLENHRKHLNIIAREFIKHGIILSPKKIELEKIEIEFLGLILSSDGPMDRGKQPLKENDGWRTVHKKPNKGKSPMSPKQGFIAAPSQVQFYPNQGYYVPYPMVNQPFGTQSPTPDYRQNITIL</sequence>
<dbReference type="SUPFAM" id="SSF56672">
    <property type="entry name" value="DNA/RNA polymerases"/>
    <property type="match status" value="1"/>
</dbReference>
<dbReference type="FunFam" id="3.10.10.10:FF:000007">
    <property type="entry name" value="Retrovirus-related Pol polyprotein from transposon 17.6-like Protein"/>
    <property type="match status" value="1"/>
</dbReference>
<evidence type="ECO:0000256" key="4">
    <source>
        <dbReference type="ARBA" id="ARBA00022722"/>
    </source>
</evidence>
<evidence type="ECO:0000313" key="11">
    <source>
        <dbReference type="Proteomes" id="UP000325315"/>
    </source>
</evidence>
<keyword evidence="11" id="KW-1185">Reference proteome</keyword>
<evidence type="ECO:0000256" key="5">
    <source>
        <dbReference type="ARBA" id="ARBA00022759"/>
    </source>
</evidence>
<keyword evidence="1" id="KW-0645">Protease</keyword>
<keyword evidence="4" id="KW-0540">Nuclease</keyword>
<keyword evidence="2" id="KW-0808">Transferase</keyword>
<dbReference type="PROSITE" id="PS50878">
    <property type="entry name" value="RT_POL"/>
    <property type="match status" value="1"/>
</dbReference>
<dbReference type="CDD" id="cd01647">
    <property type="entry name" value="RT_LTR"/>
    <property type="match status" value="1"/>
</dbReference>
<proteinExistence type="predicted"/>
<comment type="caution">
    <text evidence="10">The sequence shown here is derived from an EMBL/GenBank/DDBJ whole genome shotgun (WGS) entry which is preliminary data.</text>
</comment>
<evidence type="ECO:0000313" key="10">
    <source>
        <dbReference type="EMBL" id="KAA3485338.1"/>
    </source>
</evidence>
<feature type="compositionally biased region" description="Basic and acidic residues" evidence="8">
    <location>
        <begin position="12"/>
        <end position="28"/>
    </location>
</feature>
<dbReference type="InterPro" id="IPR051320">
    <property type="entry name" value="Viral_Replic_Matur_Polypro"/>
</dbReference>
<keyword evidence="5" id="KW-0255">Endonuclease</keyword>